<name>A0AAN9E6A0_CROPI</name>
<dbReference type="AlphaFoldDB" id="A0AAN9E6A0"/>
<keyword evidence="2" id="KW-1185">Reference proteome</keyword>
<proteinExistence type="predicted"/>
<accession>A0AAN9E6A0</accession>
<sequence length="72" mass="8043">MRDRIPAALAASTTASEGNFVQNLQNIVKMFQEDEAETSAKKKLVTLLISRFKFRVQSLSEDEFFSSLTLGS</sequence>
<dbReference type="EMBL" id="JAYWIO010000008">
    <property type="protein sequence ID" value="KAK7246999.1"/>
    <property type="molecule type" value="Genomic_DNA"/>
</dbReference>
<organism evidence="1 2">
    <name type="scientific">Crotalaria pallida</name>
    <name type="common">Smooth rattlebox</name>
    <name type="synonym">Crotalaria striata</name>
    <dbReference type="NCBI Taxonomy" id="3830"/>
    <lineage>
        <taxon>Eukaryota</taxon>
        <taxon>Viridiplantae</taxon>
        <taxon>Streptophyta</taxon>
        <taxon>Embryophyta</taxon>
        <taxon>Tracheophyta</taxon>
        <taxon>Spermatophyta</taxon>
        <taxon>Magnoliopsida</taxon>
        <taxon>eudicotyledons</taxon>
        <taxon>Gunneridae</taxon>
        <taxon>Pentapetalae</taxon>
        <taxon>rosids</taxon>
        <taxon>fabids</taxon>
        <taxon>Fabales</taxon>
        <taxon>Fabaceae</taxon>
        <taxon>Papilionoideae</taxon>
        <taxon>50 kb inversion clade</taxon>
        <taxon>genistoids sensu lato</taxon>
        <taxon>core genistoids</taxon>
        <taxon>Crotalarieae</taxon>
        <taxon>Crotalaria</taxon>
    </lineage>
</organism>
<dbReference type="Proteomes" id="UP001372338">
    <property type="component" value="Unassembled WGS sequence"/>
</dbReference>
<gene>
    <name evidence="1" type="ORF">RIF29_41874</name>
</gene>
<reference evidence="1 2" key="1">
    <citation type="submission" date="2024-01" db="EMBL/GenBank/DDBJ databases">
        <title>The genomes of 5 underutilized Papilionoideae crops provide insights into root nodulation and disease resistanc.</title>
        <authorList>
            <person name="Yuan L."/>
        </authorList>
    </citation>
    <scope>NUCLEOTIDE SEQUENCE [LARGE SCALE GENOMIC DNA]</scope>
    <source>
        <strain evidence="1">ZHUSHIDOU_FW_LH</strain>
        <tissue evidence="1">Leaf</tissue>
    </source>
</reference>
<protein>
    <submittedName>
        <fullName evidence="1">Uncharacterized protein</fullName>
    </submittedName>
</protein>
<comment type="caution">
    <text evidence="1">The sequence shown here is derived from an EMBL/GenBank/DDBJ whole genome shotgun (WGS) entry which is preliminary data.</text>
</comment>
<evidence type="ECO:0000313" key="1">
    <source>
        <dbReference type="EMBL" id="KAK7246999.1"/>
    </source>
</evidence>
<evidence type="ECO:0000313" key="2">
    <source>
        <dbReference type="Proteomes" id="UP001372338"/>
    </source>
</evidence>